<name>A0A1H6EYZ6_9ACTN</name>
<organism evidence="1 2">
    <name type="scientific">Nonomuraea solani</name>
    <dbReference type="NCBI Taxonomy" id="1144553"/>
    <lineage>
        <taxon>Bacteria</taxon>
        <taxon>Bacillati</taxon>
        <taxon>Actinomycetota</taxon>
        <taxon>Actinomycetes</taxon>
        <taxon>Streptosporangiales</taxon>
        <taxon>Streptosporangiaceae</taxon>
        <taxon>Nonomuraea</taxon>
    </lineage>
</organism>
<proteinExistence type="predicted"/>
<keyword evidence="2" id="KW-1185">Reference proteome</keyword>
<dbReference type="Proteomes" id="UP000236732">
    <property type="component" value="Unassembled WGS sequence"/>
</dbReference>
<gene>
    <name evidence="1" type="ORF">SAMN05444920_13332</name>
</gene>
<evidence type="ECO:0000313" key="1">
    <source>
        <dbReference type="EMBL" id="SEH03128.1"/>
    </source>
</evidence>
<accession>A0A1H6EYZ6</accession>
<dbReference type="EMBL" id="FNVT01000033">
    <property type="protein sequence ID" value="SEH03128.1"/>
    <property type="molecule type" value="Genomic_DNA"/>
</dbReference>
<evidence type="ECO:0000313" key="2">
    <source>
        <dbReference type="Proteomes" id="UP000236732"/>
    </source>
</evidence>
<dbReference type="AlphaFoldDB" id="A0A1H6EYZ6"/>
<protein>
    <submittedName>
        <fullName evidence="1">Uncharacterized protein</fullName>
    </submittedName>
</protein>
<sequence>MQRRHLLVRTMIVMVSLAFGEHPAQMPFTMNQHVVAS</sequence>
<reference evidence="1 2" key="1">
    <citation type="submission" date="2016-10" db="EMBL/GenBank/DDBJ databases">
        <authorList>
            <person name="de Groot N.N."/>
        </authorList>
    </citation>
    <scope>NUCLEOTIDE SEQUENCE [LARGE SCALE GENOMIC DNA]</scope>
    <source>
        <strain evidence="1 2">CGMCC 4.7037</strain>
    </source>
</reference>